<dbReference type="Pfam" id="PF00106">
    <property type="entry name" value="adh_short"/>
    <property type="match status" value="1"/>
</dbReference>
<dbReference type="PANTHER" id="PTHR43157:SF31">
    <property type="entry name" value="PHOSPHATIDYLINOSITOL-GLYCAN BIOSYNTHESIS CLASS F PROTEIN"/>
    <property type="match status" value="1"/>
</dbReference>
<dbReference type="VEuPathDB" id="VectorBase:ASIS013543"/>
<evidence type="ECO:0000313" key="7">
    <source>
        <dbReference type="EnsemblMetazoa" id="ASIC019514-PA"/>
    </source>
</evidence>
<dbReference type="OrthoDB" id="191139at2759"/>
<reference evidence="7" key="2">
    <citation type="submission" date="2020-05" db="UniProtKB">
        <authorList>
            <consortium name="EnsemblMetazoa"/>
        </authorList>
    </citation>
    <scope>IDENTIFICATION</scope>
</reference>
<keyword evidence="3" id="KW-0931">ER-Golgi transport</keyword>
<dbReference type="GO" id="GO:0048471">
    <property type="term" value="C:perinuclear region of cytoplasm"/>
    <property type="evidence" value="ECO:0007669"/>
    <property type="project" value="UniProtKB-SubCell"/>
</dbReference>
<dbReference type="Gene3D" id="3.30.450.70">
    <property type="match status" value="1"/>
</dbReference>
<dbReference type="PRINTS" id="PR00081">
    <property type="entry name" value="GDHRDH"/>
</dbReference>
<keyword evidence="8" id="KW-1185">Reference proteome</keyword>
<evidence type="ECO:0000256" key="3">
    <source>
        <dbReference type="ARBA" id="ARBA00022892"/>
    </source>
</evidence>
<dbReference type="EMBL" id="KE525352">
    <property type="protein sequence ID" value="KFB51461.1"/>
    <property type="molecule type" value="Genomic_DNA"/>
</dbReference>
<evidence type="ECO:0000256" key="1">
    <source>
        <dbReference type="ARBA" id="ARBA00004556"/>
    </source>
</evidence>
<dbReference type="Proteomes" id="UP000030765">
    <property type="component" value="Unassembled WGS sequence"/>
</dbReference>
<keyword evidence="4" id="KW-0560">Oxidoreductase</keyword>
<dbReference type="Pfam" id="PF04628">
    <property type="entry name" value="Sedlin_N"/>
    <property type="match status" value="1"/>
</dbReference>
<sequence>MCACVAIVGKDNAPLYIATANVDKEIALQYQVHASLDVIDERCATNQKPTADGRELYLGSLISTEQHKIYGYVTNTKIKFLIVIDASNTSFRENEVRAMFRNLHNLYTDAVCNPFYTPGEPLTSQSFDRAREGNIFLVNLILPPHSQRPKHEKNQPKPNALQPVMPLIPLEVTLSTAGTAAATGLLGSIVLLRLYKLRKWGWVKSNFSLQGKTFIITGANTGLGYEATKALVRRQATVVMACRNMAKANAAIAQIRSELGEGAGALLPMELDLGSFRSIRKFASEVNRTIPSLYCLVNNAGLAVRVPEYTEENYEVHFGVNHLGQFLLVDLLKERLLAERTRVVVVSSRMHEIEAEIDFGNLGRWVEYGSRLNRLYNNSKLMNFYYARELYKRGFNVHVLCPGLCHTDFFRHYEPKWYHYLVFSPIVWLLLRSAEQGAQNIIFAATESETTPDRNPVRGFFVSNVKMRRSKFHFDEETSIRLWNESARAIENASKGK</sequence>
<dbReference type="Gene3D" id="3.40.50.720">
    <property type="entry name" value="NAD(P)-binding Rossmann-like Domain"/>
    <property type="match status" value="1"/>
</dbReference>
<comment type="subcellular location">
    <subcellularLocation>
        <location evidence="1">Cytoplasm</location>
        <location evidence="1">Perinuclear region</location>
    </subcellularLocation>
</comment>
<keyword evidence="3" id="KW-0813">Transport</keyword>
<evidence type="ECO:0000256" key="2">
    <source>
        <dbReference type="ARBA" id="ARBA00006626"/>
    </source>
</evidence>
<dbReference type="InterPro" id="IPR036291">
    <property type="entry name" value="NAD(P)-bd_dom_sf"/>
</dbReference>
<gene>
    <name evidence="6" type="ORF">ZHAS_00019514</name>
</gene>
<evidence type="ECO:0000313" key="8">
    <source>
        <dbReference type="Proteomes" id="UP000030765"/>
    </source>
</evidence>
<evidence type="ECO:0000256" key="5">
    <source>
        <dbReference type="ARBA" id="ARBA00024408"/>
    </source>
</evidence>
<dbReference type="VEuPathDB" id="VectorBase:ASIC019514"/>
<comment type="similarity">
    <text evidence="2">Belongs to the TRAPP small subunits family. Sedlin subfamily.</text>
</comment>
<dbReference type="InterPro" id="IPR011012">
    <property type="entry name" value="Longin-like_dom_sf"/>
</dbReference>
<accession>A0A084WML7</accession>
<dbReference type="GO" id="GO:0006888">
    <property type="term" value="P:endoplasmic reticulum to Golgi vesicle-mediated transport"/>
    <property type="evidence" value="ECO:0007669"/>
    <property type="project" value="InterPro"/>
</dbReference>
<dbReference type="InterPro" id="IPR002347">
    <property type="entry name" value="SDR_fam"/>
</dbReference>
<evidence type="ECO:0000256" key="4">
    <source>
        <dbReference type="ARBA" id="ARBA00023002"/>
    </source>
</evidence>
<dbReference type="CDD" id="cd14854">
    <property type="entry name" value="TRAPPC2L"/>
    <property type="match status" value="1"/>
</dbReference>
<dbReference type="STRING" id="74873.A0A084WML7"/>
<dbReference type="InterPro" id="IPR044760">
    <property type="entry name" value="TRAPPC2L"/>
</dbReference>
<dbReference type="SUPFAM" id="SSF51735">
    <property type="entry name" value="NAD(P)-binding Rossmann-fold domains"/>
    <property type="match status" value="1"/>
</dbReference>
<dbReference type="EnsemblMetazoa" id="ASIC019514-RA">
    <property type="protein sequence ID" value="ASIC019514-PA"/>
    <property type="gene ID" value="ASIC019514"/>
</dbReference>
<dbReference type="GO" id="GO:0016491">
    <property type="term" value="F:oxidoreductase activity"/>
    <property type="evidence" value="ECO:0007669"/>
    <property type="project" value="UniProtKB-KW"/>
</dbReference>
<dbReference type="PANTHER" id="PTHR43157">
    <property type="entry name" value="PHOSPHATIDYLINOSITOL-GLYCAN BIOSYNTHESIS CLASS F PROTEIN-RELATED"/>
    <property type="match status" value="1"/>
</dbReference>
<evidence type="ECO:0000313" key="6">
    <source>
        <dbReference type="EMBL" id="KFB51461.1"/>
    </source>
</evidence>
<organism evidence="6">
    <name type="scientific">Anopheles sinensis</name>
    <name type="common">Mosquito</name>
    <dbReference type="NCBI Taxonomy" id="74873"/>
    <lineage>
        <taxon>Eukaryota</taxon>
        <taxon>Metazoa</taxon>
        <taxon>Ecdysozoa</taxon>
        <taxon>Arthropoda</taxon>
        <taxon>Hexapoda</taxon>
        <taxon>Insecta</taxon>
        <taxon>Pterygota</taxon>
        <taxon>Neoptera</taxon>
        <taxon>Endopterygota</taxon>
        <taxon>Diptera</taxon>
        <taxon>Nematocera</taxon>
        <taxon>Culicoidea</taxon>
        <taxon>Culicidae</taxon>
        <taxon>Anophelinae</taxon>
        <taxon>Anopheles</taxon>
    </lineage>
</organism>
<reference evidence="6 8" key="1">
    <citation type="journal article" date="2014" name="BMC Genomics">
        <title>Genome sequence of Anopheles sinensis provides insight into genetics basis of mosquito competence for malaria parasites.</title>
        <authorList>
            <person name="Zhou D."/>
            <person name="Zhang D."/>
            <person name="Ding G."/>
            <person name="Shi L."/>
            <person name="Hou Q."/>
            <person name="Ye Y."/>
            <person name="Xu Y."/>
            <person name="Zhou H."/>
            <person name="Xiong C."/>
            <person name="Li S."/>
            <person name="Yu J."/>
            <person name="Hong S."/>
            <person name="Yu X."/>
            <person name="Zou P."/>
            <person name="Chen C."/>
            <person name="Chang X."/>
            <person name="Wang W."/>
            <person name="Lv Y."/>
            <person name="Sun Y."/>
            <person name="Ma L."/>
            <person name="Shen B."/>
            <person name="Zhu C."/>
        </authorList>
    </citation>
    <scope>NUCLEOTIDE SEQUENCE [LARGE SCALE GENOMIC DNA]</scope>
</reference>
<dbReference type="AlphaFoldDB" id="A0A084WML7"/>
<proteinExistence type="inferred from homology"/>
<protein>
    <recommendedName>
        <fullName evidence="5">Trafficking protein particle complex subunit 2-like protein</fullName>
    </recommendedName>
</protein>
<dbReference type="SUPFAM" id="SSF64356">
    <property type="entry name" value="SNARE-like"/>
    <property type="match status" value="1"/>
</dbReference>
<dbReference type="EMBL" id="ATLV01024482">
    <property type="status" value="NOT_ANNOTATED_CDS"/>
    <property type="molecule type" value="Genomic_DNA"/>
</dbReference>
<dbReference type="InterPro" id="IPR006722">
    <property type="entry name" value="Sedlin"/>
</dbReference>
<name>A0A084WML7_ANOSI</name>